<name>A0ABT7BRN6_9CYAN</name>
<dbReference type="SUPFAM" id="SSF50249">
    <property type="entry name" value="Nucleic acid-binding proteins"/>
    <property type="match status" value="3"/>
</dbReference>
<reference evidence="11 12" key="1">
    <citation type="submission" date="2023-01" db="EMBL/GenBank/DDBJ databases">
        <title>Novel diversity within Roseofilum (Cyanobacteria; Desertifilaceae) from marine benthic mats with descriptions of four novel species.</title>
        <authorList>
            <person name="Wang Y."/>
            <person name="Berthold D.E."/>
            <person name="Hu J."/>
            <person name="Lefler F.W."/>
            <person name="Laughinghouse H.D. IV."/>
        </authorList>
    </citation>
    <scope>NUCLEOTIDE SEQUENCE [LARGE SCALE GENOMIC DNA]</scope>
    <source>
        <strain evidence="11 12">BLCC-M143</strain>
    </source>
</reference>
<gene>
    <name evidence="11" type="ORF">PMH09_01510</name>
</gene>
<keyword evidence="4" id="KW-0963">Cytoplasm</keyword>
<dbReference type="Pfam" id="PF08206">
    <property type="entry name" value="OB_RNB"/>
    <property type="match status" value="1"/>
</dbReference>
<evidence type="ECO:0000313" key="11">
    <source>
        <dbReference type="EMBL" id="MDJ1181860.1"/>
    </source>
</evidence>
<comment type="catalytic activity">
    <reaction evidence="1">
        <text>Exonucleolytic cleavage in the 3'- to 5'-direction to yield nucleoside 5'-phosphates.</text>
        <dbReference type="EC" id="3.1.13.1"/>
    </reaction>
</comment>
<feature type="compositionally biased region" description="Acidic residues" evidence="9">
    <location>
        <begin position="750"/>
        <end position="764"/>
    </location>
</feature>
<dbReference type="InterPro" id="IPR050180">
    <property type="entry name" value="RNR_Ribonuclease"/>
</dbReference>
<dbReference type="NCBIfam" id="TIGR00358">
    <property type="entry name" value="3_prime_RNase"/>
    <property type="match status" value="1"/>
</dbReference>
<evidence type="ECO:0000256" key="1">
    <source>
        <dbReference type="ARBA" id="ARBA00001849"/>
    </source>
</evidence>
<feature type="region of interest" description="Disordered" evidence="9">
    <location>
        <begin position="743"/>
        <end position="764"/>
    </location>
</feature>
<dbReference type="PROSITE" id="PS50126">
    <property type="entry name" value="S1"/>
    <property type="match status" value="1"/>
</dbReference>
<keyword evidence="8" id="KW-0694">RNA-binding</keyword>
<keyword evidence="7" id="KW-0269">Exonuclease</keyword>
<keyword evidence="6" id="KW-0378">Hydrolase</keyword>
<dbReference type="InterPro" id="IPR013223">
    <property type="entry name" value="RNase_B_OB_dom"/>
</dbReference>
<accession>A0ABT7BRN6</accession>
<feature type="domain" description="S1 motif" evidence="10">
    <location>
        <begin position="660"/>
        <end position="741"/>
    </location>
</feature>
<evidence type="ECO:0000259" key="10">
    <source>
        <dbReference type="PROSITE" id="PS50126"/>
    </source>
</evidence>
<dbReference type="Gene3D" id="2.40.50.140">
    <property type="entry name" value="Nucleic acid-binding proteins"/>
    <property type="match status" value="2"/>
</dbReference>
<dbReference type="PANTHER" id="PTHR23355">
    <property type="entry name" value="RIBONUCLEASE"/>
    <property type="match status" value="1"/>
</dbReference>
<evidence type="ECO:0000313" key="12">
    <source>
        <dbReference type="Proteomes" id="UP001232992"/>
    </source>
</evidence>
<dbReference type="InterPro" id="IPR040476">
    <property type="entry name" value="CSD2"/>
</dbReference>
<dbReference type="SMART" id="SM00357">
    <property type="entry name" value="CSP"/>
    <property type="match status" value="1"/>
</dbReference>
<dbReference type="PANTHER" id="PTHR23355:SF9">
    <property type="entry name" value="DIS3-LIKE EXONUCLEASE 2"/>
    <property type="match status" value="1"/>
</dbReference>
<keyword evidence="12" id="KW-1185">Reference proteome</keyword>
<dbReference type="Pfam" id="PF00575">
    <property type="entry name" value="S1"/>
    <property type="match status" value="1"/>
</dbReference>
<evidence type="ECO:0000256" key="8">
    <source>
        <dbReference type="ARBA" id="ARBA00022884"/>
    </source>
</evidence>
<evidence type="ECO:0000256" key="5">
    <source>
        <dbReference type="ARBA" id="ARBA00022722"/>
    </source>
</evidence>
<dbReference type="Pfam" id="PF00773">
    <property type="entry name" value="RNB"/>
    <property type="match status" value="1"/>
</dbReference>
<evidence type="ECO:0000256" key="7">
    <source>
        <dbReference type="ARBA" id="ARBA00022839"/>
    </source>
</evidence>
<dbReference type="EMBL" id="JAQOSQ010000001">
    <property type="protein sequence ID" value="MDJ1181860.1"/>
    <property type="molecule type" value="Genomic_DNA"/>
</dbReference>
<dbReference type="Proteomes" id="UP001232992">
    <property type="component" value="Unassembled WGS sequence"/>
</dbReference>
<sequence>MEFTIANLLSNFTEDKLIAPKALEKKLGLQSELSLRQLQIALDALEKMGILIKDRGRYRRAAETGLVEGKLRCSSKGFCFAIQDDEEAEDIYIRESNLSTAWNGDRVLVRVLKEGSRRRSPEGEVYLIVDRSITSVLARIKHSSGDYKAVPLDDRLLFECALGTGSELEAAIDHLVHVAIERYPLGAYPPQGKVTQVLGLNAEEAADTEIVRCKHDLPKDFSTRVVKEAAALTAPIVDAKNRLDLRSLLTLTIKPGESADDEKPSIEDRADTFDDAISLEAVEDGNWRLGIHIADVSQLIPPLSAIDRAAEKRGASVYLGNKVLPMLPEEAIAFSALVPGEDRHTLSVLIDLDSEGEVVHYRIEPAIIRVDRHLNYQQTQALLVAEEQVEDIPLEVGEMLKQLYKVTQKLRHHRLERGSFELNLPDQKYYYDDEGALGALVVPFSLPARGIVTEPTILANQLVAKHLRALEVPALYRVHGAPHVEEVHELIKLAGNLDIALELEDEENITPRDYQSFTKKFDGTSAQKVLTYLLLGALKPAFYSVTPKPHFGLALEEGYTHFTAPLHRYSDLLIHRVLHEVFANGRDRRTTRAKESVDLRSSNCHGKITWNVLPPDTQGELEEVFSTVVSHLSETERVAQEAIDDLDGLQKAEFMKSHTGEMFHGVITGVQSYGFFVELEDVLVEGLVHVSSLKDDWYEYRGRQQMLIGRKNRNHYRLGDRVEVQVKSVDYYRQQIDLVAISGGSYSPDPFDEEEDDGEEYYES</sequence>
<dbReference type="RefSeq" id="WP_283756509.1">
    <property type="nucleotide sequence ID" value="NZ_JAQOSQ010000001.1"/>
</dbReference>
<dbReference type="EC" id="3.1.13.1" evidence="3"/>
<dbReference type="CDD" id="cd04471">
    <property type="entry name" value="S1_RNase_R"/>
    <property type="match status" value="1"/>
</dbReference>
<dbReference type="SMART" id="SM00955">
    <property type="entry name" value="RNB"/>
    <property type="match status" value="1"/>
</dbReference>
<keyword evidence="5" id="KW-0540">Nuclease</keyword>
<evidence type="ECO:0000256" key="4">
    <source>
        <dbReference type="ARBA" id="ARBA00022490"/>
    </source>
</evidence>
<dbReference type="InterPro" id="IPR012340">
    <property type="entry name" value="NA-bd_OB-fold"/>
</dbReference>
<evidence type="ECO:0000256" key="9">
    <source>
        <dbReference type="SAM" id="MobiDB-lite"/>
    </source>
</evidence>
<evidence type="ECO:0000256" key="2">
    <source>
        <dbReference type="ARBA" id="ARBA00004496"/>
    </source>
</evidence>
<comment type="caution">
    <text evidence="11">The sequence shown here is derived from an EMBL/GenBank/DDBJ whole genome shotgun (WGS) entry which is preliminary data.</text>
</comment>
<proteinExistence type="predicted"/>
<organism evidence="11 12">
    <name type="scientific">Roseofilum casamattae BLCC-M143</name>
    <dbReference type="NCBI Taxonomy" id="3022442"/>
    <lineage>
        <taxon>Bacteria</taxon>
        <taxon>Bacillati</taxon>
        <taxon>Cyanobacteriota</taxon>
        <taxon>Cyanophyceae</taxon>
        <taxon>Desertifilales</taxon>
        <taxon>Desertifilaceae</taxon>
        <taxon>Roseofilum</taxon>
        <taxon>Roseofilum casamattae</taxon>
    </lineage>
</organism>
<dbReference type="SMART" id="SM00316">
    <property type="entry name" value="S1"/>
    <property type="match status" value="1"/>
</dbReference>
<protein>
    <recommendedName>
        <fullName evidence="3">exoribonuclease II</fullName>
        <ecNumber evidence="3">3.1.13.1</ecNumber>
    </recommendedName>
</protein>
<dbReference type="InterPro" id="IPR001900">
    <property type="entry name" value="RNase_II/R"/>
</dbReference>
<dbReference type="Pfam" id="PF17876">
    <property type="entry name" value="CSD2"/>
    <property type="match status" value="1"/>
</dbReference>
<evidence type="ECO:0000256" key="6">
    <source>
        <dbReference type="ARBA" id="ARBA00022801"/>
    </source>
</evidence>
<dbReference type="InterPro" id="IPR004476">
    <property type="entry name" value="RNase_II/RNase_R"/>
</dbReference>
<evidence type="ECO:0000256" key="3">
    <source>
        <dbReference type="ARBA" id="ARBA00012163"/>
    </source>
</evidence>
<dbReference type="InterPro" id="IPR003029">
    <property type="entry name" value="S1_domain"/>
</dbReference>
<dbReference type="InterPro" id="IPR011129">
    <property type="entry name" value="CSD"/>
</dbReference>
<comment type="subcellular location">
    <subcellularLocation>
        <location evidence="2">Cytoplasm</location>
    </subcellularLocation>
</comment>